<dbReference type="InterPro" id="IPR005286">
    <property type="entry name" value="Cell_div_FtsE"/>
</dbReference>
<dbReference type="PANTHER" id="PTHR24220:SF470">
    <property type="entry name" value="CELL DIVISION ATP-BINDING PROTEIN FTSE"/>
    <property type="match status" value="1"/>
</dbReference>
<keyword evidence="14" id="KW-1185">Reference proteome</keyword>
<dbReference type="InterPro" id="IPR015854">
    <property type="entry name" value="ABC_transpr_LolD-like"/>
</dbReference>
<keyword evidence="8 11" id="KW-0131">Cell cycle</keyword>
<dbReference type="AlphaFoldDB" id="A0A7K0DBB1"/>
<evidence type="ECO:0000256" key="8">
    <source>
        <dbReference type="ARBA" id="ARBA00023306"/>
    </source>
</evidence>
<dbReference type="GO" id="GO:0016887">
    <property type="term" value="F:ATP hydrolysis activity"/>
    <property type="evidence" value="ECO:0007669"/>
    <property type="project" value="InterPro"/>
</dbReference>
<dbReference type="InterPro" id="IPR027417">
    <property type="entry name" value="P-loop_NTPase"/>
</dbReference>
<dbReference type="EMBL" id="WEGK01000015">
    <property type="protein sequence ID" value="MQY22811.1"/>
    <property type="molecule type" value="Genomic_DNA"/>
</dbReference>
<evidence type="ECO:0000256" key="2">
    <source>
        <dbReference type="ARBA" id="ARBA00020019"/>
    </source>
</evidence>
<accession>A0A7K0DBB1</accession>
<dbReference type="FunFam" id="3.40.50.300:FF:000056">
    <property type="entry name" value="Cell division ATP-binding protein FtsE"/>
    <property type="match status" value="1"/>
</dbReference>
<dbReference type="PROSITE" id="PS00211">
    <property type="entry name" value="ABC_TRANSPORTER_1"/>
    <property type="match status" value="1"/>
</dbReference>
<keyword evidence="7 11" id="KW-0472">Membrane</keyword>
<evidence type="ECO:0000259" key="12">
    <source>
        <dbReference type="PROSITE" id="PS50893"/>
    </source>
</evidence>
<evidence type="ECO:0000256" key="5">
    <source>
        <dbReference type="ARBA" id="ARBA00022741"/>
    </source>
</evidence>
<evidence type="ECO:0000256" key="6">
    <source>
        <dbReference type="ARBA" id="ARBA00022840"/>
    </source>
</evidence>
<dbReference type="PROSITE" id="PS50893">
    <property type="entry name" value="ABC_TRANSPORTER_2"/>
    <property type="match status" value="1"/>
</dbReference>
<comment type="similarity">
    <text evidence="1 11">Belongs to the ABC transporter superfamily.</text>
</comment>
<gene>
    <name evidence="11 13" type="primary">ftsE</name>
    <name evidence="13" type="ORF">NRB20_59340</name>
</gene>
<evidence type="ECO:0000313" key="13">
    <source>
        <dbReference type="EMBL" id="MQY22811.1"/>
    </source>
</evidence>
<dbReference type="SUPFAM" id="SSF52540">
    <property type="entry name" value="P-loop containing nucleoside triphosphate hydrolases"/>
    <property type="match status" value="1"/>
</dbReference>
<evidence type="ECO:0000256" key="1">
    <source>
        <dbReference type="ARBA" id="ARBA00005417"/>
    </source>
</evidence>
<comment type="function">
    <text evidence="9">Part of the ABC transporter FtsEX involved in cellular division. Has ATPase activity.</text>
</comment>
<evidence type="ECO:0000256" key="11">
    <source>
        <dbReference type="RuleBase" id="RU365094"/>
    </source>
</evidence>
<dbReference type="InterPro" id="IPR003439">
    <property type="entry name" value="ABC_transporter-like_ATP-bd"/>
</dbReference>
<dbReference type="PANTHER" id="PTHR24220">
    <property type="entry name" value="IMPORT ATP-BINDING PROTEIN"/>
    <property type="match status" value="1"/>
</dbReference>
<dbReference type="GO" id="GO:0005524">
    <property type="term" value="F:ATP binding"/>
    <property type="evidence" value="ECO:0007669"/>
    <property type="project" value="UniProtKB-UniRule"/>
</dbReference>
<evidence type="ECO:0000256" key="9">
    <source>
        <dbReference type="ARBA" id="ARBA00054718"/>
    </source>
</evidence>
<dbReference type="SMART" id="SM00382">
    <property type="entry name" value="AAA"/>
    <property type="match status" value="1"/>
</dbReference>
<reference evidence="13 14" key="1">
    <citation type="submission" date="2019-10" db="EMBL/GenBank/DDBJ databases">
        <title>Nocardia macrotermitis sp. nov. and Nocardia aurantia sp. nov., isolated from the gut of fungus growing-termite Macrotermes natalensis.</title>
        <authorList>
            <person name="Benndorf R."/>
            <person name="Schwitalla J."/>
            <person name="Martin K."/>
            <person name="De Beer W."/>
            <person name="Kaster A.-K."/>
            <person name="Vollmers J."/>
            <person name="Poulsen M."/>
            <person name="Beemelmanns C."/>
        </authorList>
    </citation>
    <scope>NUCLEOTIDE SEQUENCE [LARGE SCALE GENOMIC DNA]</scope>
    <source>
        <strain evidence="13 14">RB20</strain>
    </source>
</reference>
<dbReference type="NCBIfam" id="TIGR02673">
    <property type="entry name" value="FtsE"/>
    <property type="match status" value="1"/>
</dbReference>
<evidence type="ECO:0000256" key="3">
    <source>
        <dbReference type="ARBA" id="ARBA00022475"/>
    </source>
</evidence>
<keyword evidence="3 11" id="KW-1003">Cell membrane</keyword>
<evidence type="ECO:0000256" key="10">
    <source>
        <dbReference type="ARBA" id="ARBA00063837"/>
    </source>
</evidence>
<name>A0A7K0DBB1_9NOCA</name>
<sequence>MHCWLHWHLVITLRNVTKSYKTSTRPALDNVSVEVEKGEFLFIIGPSGSGKSTFMRLLLKEERPTTGEVHVADFRVDRLAGRKVPKLRQRIGCVFQDFRLLQQKTVEQNVAFALEVIGKNRKFINRAVPEALDLVGLSGKADRLPSELSGGEQQRVAIARAFVNRPLVLLADEPTGNLDPDTSQDIMTLLERINRVGTTVLMATHDNHIVDAMRRRVVELDRGRLVRDEATGVYGVGR</sequence>
<organism evidence="13 14">
    <name type="scientific">Nocardia macrotermitis</name>
    <dbReference type="NCBI Taxonomy" id="2585198"/>
    <lineage>
        <taxon>Bacteria</taxon>
        <taxon>Bacillati</taxon>
        <taxon>Actinomycetota</taxon>
        <taxon>Actinomycetes</taxon>
        <taxon>Mycobacteriales</taxon>
        <taxon>Nocardiaceae</taxon>
        <taxon>Nocardia</taxon>
    </lineage>
</organism>
<keyword evidence="5 11" id="KW-0547">Nucleotide-binding</keyword>
<dbReference type="Proteomes" id="UP000438448">
    <property type="component" value="Unassembled WGS sequence"/>
</dbReference>
<evidence type="ECO:0000256" key="4">
    <source>
        <dbReference type="ARBA" id="ARBA00022618"/>
    </source>
</evidence>
<comment type="caution">
    <text evidence="13">The sequence shown here is derived from an EMBL/GenBank/DDBJ whole genome shotgun (WGS) entry which is preliminary data.</text>
</comment>
<evidence type="ECO:0000256" key="7">
    <source>
        <dbReference type="ARBA" id="ARBA00023136"/>
    </source>
</evidence>
<dbReference type="InterPro" id="IPR017871">
    <property type="entry name" value="ABC_transporter-like_CS"/>
</dbReference>
<dbReference type="Gene3D" id="3.40.50.300">
    <property type="entry name" value="P-loop containing nucleotide triphosphate hydrolases"/>
    <property type="match status" value="1"/>
</dbReference>
<comment type="subcellular location">
    <subcellularLocation>
        <location evidence="11">Cell membrane</location>
        <topology evidence="11">Peripheral membrane protein</topology>
        <orientation evidence="11">Cytoplasmic side</orientation>
    </subcellularLocation>
</comment>
<dbReference type="Pfam" id="PF00005">
    <property type="entry name" value="ABC_tran"/>
    <property type="match status" value="1"/>
</dbReference>
<protein>
    <recommendedName>
        <fullName evidence="2 11">Cell division ATP-binding protein FtsE</fullName>
    </recommendedName>
</protein>
<dbReference type="InterPro" id="IPR003593">
    <property type="entry name" value="AAA+_ATPase"/>
</dbReference>
<evidence type="ECO:0000313" key="14">
    <source>
        <dbReference type="Proteomes" id="UP000438448"/>
    </source>
</evidence>
<comment type="subunit">
    <text evidence="10 11">Homodimer. Forms a membrane-associated complex with FtsX.</text>
</comment>
<keyword evidence="4 11" id="KW-0132">Cell division</keyword>
<dbReference type="GO" id="GO:0022857">
    <property type="term" value="F:transmembrane transporter activity"/>
    <property type="evidence" value="ECO:0007669"/>
    <property type="project" value="TreeGrafter"/>
</dbReference>
<keyword evidence="6 11" id="KW-0067">ATP-binding</keyword>
<proteinExistence type="inferred from homology"/>
<dbReference type="GO" id="GO:0005886">
    <property type="term" value="C:plasma membrane"/>
    <property type="evidence" value="ECO:0007669"/>
    <property type="project" value="UniProtKB-SubCell"/>
</dbReference>
<feature type="domain" description="ABC transporter" evidence="12">
    <location>
        <begin position="11"/>
        <end position="238"/>
    </location>
</feature>
<dbReference type="GO" id="GO:0051301">
    <property type="term" value="P:cell division"/>
    <property type="evidence" value="ECO:0007669"/>
    <property type="project" value="UniProtKB-UniRule"/>
</dbReference>